<comment type="similarity">
    <text evidence="1 5">Belongs to the GDA1/CD39 NTPase family.</text>
</comment>
<comment type="caution">
    <text evidence="8">The sequence shown here is derived from an EMBL/GenBank/DDBJ whole genome shotgun (WGS) entry which is preliminary data.</text>
</comment>
<dbReference type="AlphaFoldDB" id="A0A1E3BA61"/>
<dbReference type="GO" id="GO:0017111">
    <property type="term" value="F:ribonucleoside triphosphate phosphatase activity"/>
    <property type="evidence" value="ECO:0007669"/>
    <property type="project" value="TreeGrafter"/>
</dbReference>
<keyword evidence="7" id="KW-1133">Transmembrane helix</keyword>
<feature type="compositionally biased region" description="Polar residues" evidence="6">
    <location>
        <begin position="684"/>
        <end position="696"/>
    </location>
</feature>
<dbReference type="OrthoDB" id="6372431at2759"/>
<dbReference type="InterPro" id="IPR000407">
    <property type="entry name" value="GDA1_CD39_NTPase"/>
</dbReference>
<dbReference type="CDD" id="cd24039">
    <property type="entry name" value="ASKHA_NBD_YND1-like"/>
    <property type="match status" value="1"/>
</dbReference>
<accession>A0A1E3BA61</accession>
<proteinExistence type="inferred from homology"/>
<feature type="compositionally biased region" description="Basic and acidic residues" evidence="6">
    <location>
        <begin position="604"/>
        <end position="616"/>
    </location>
</feature>
<dbReference type="PROSITE" id="PS01238">
    <property type="entry name" value="GDA1_CD39_NTPASE"/>
    <property type="match status" value="1"/>
</dbReference>
<dbReference type="GO" id="GO:0005794">
    <property type="term" value="C:Golgi apparatus"/>
    <property type="evidence" value="ECO:0007669"/>
    <property type="project" value="UniProtKB-ARBA"/>
</dbReference>
<dbReference type="Pfam" id="PF01150">
    <property type="entry name" value="GDA1_CD39"/>
    <property type="match status" value="1"/>
</dbReference>
<dbReference type="Gene3D" id="3.30.420.150">
    <property type="entry name" value="Exopolyphosphatase. Domain 2"/>
    <property type="match status" value="1"/>
</dbReference>
<dbReference type="GO" id="GO:0045134">
    <property type="term" value="F:UDP phosphatase activity"/>
    <property type="evidence" value="ECO:0007669"/>
    <property type="project" value="TreeGrafter"/>
</dbReference>
<evidence type="ECO:0008006" key="10">
    <source>
        <dbReference type="Google" id="ProtNLM"/>
    </source>
</evidence>
<dbReference type="GO" id="GO:0006256">
    <property type="term" value="P:UDP catabolic process"/>
    <property type="evidence" value="ECO:0007669"/>
    <property type="project" value="TreeGrafter"/>
</dbReference>
<evidence type="ECO:0000256" key="7">
    <source>
        <dbReference type="SAM" id="Phobius"/>
    </source>
</evidence>
<keyword evidence="4" id="KW-0067">ATP-binding</keyword>
<dbReference type="VEuPathDB" id="FungiDB:SI65_06648"/>
<dbReference type="GO" id="GO:0004382">
    <property type="term" value="F:GDP phosphatase activity"/>
    <property type="evidence" value="ECO:0007669"/>
    <property type="project" value="TreeGrafter"/>
</dbReference>
<feature type="compositionally biased region" description="Polar residues" evidence="6">
    <location>
        <begin position="627"/>
        <end position="645"/>
    </location>
</feature>
<gene>
    <name evidence="8" type="ORF">SI65_06648</name>
</gene>
<evidence type="ECO:0000313" key="9">
    <source>
        <dbReference type="Proteomes" id="UP000094569"/>
    </source>
</evidence>
<feature type="transmembrane region" description="Helical" evidence="7">
    <location>
        <begin position="518"/>
        <end position="537"/>
    </location>
</feature>
<dbReference type="PANTHER" id="PTHR11782">
    <property type="entry name" value="ADENOSINE/GUANOSINE DIPHOSPHATASE"/>
    <property type="match status" value="1"/>
</dbReference>
<feature type="binding site" evidence="4">
    <location>
        <begin position="182"/>
        <end position="186"/>
    </location>
    <ligand>
        <name>ATP</name>
        <dbReference type="ChEBI" id="CHEBI:30616"/>
    </ligand>
</feature>
<dbReference type="STRING" id="573508.A0A1E3BA61"/>
<protein>
    <recommendedName>
        <fullName evidence="10">Golgi apyrase</fullName>
    </recommendedName>
</protein>
<feature type="region of interest" description="Disordered" evidence="6">
    <location>
        <begin position="670"/>
        <end position="713"/>
    </location>
</feature>
<dbReference type="Proteomes" id="UP000094569">
    <property type="component" value="Unassembled WGS sequence"/>
</dbReference>
<evidence type="ECO:0000256" key="3">
    <source>
        <dbReference type="PIRSR" id="PIRSR600407-1"/>
    </source>
</evidence>
<name>A0A1E3BA61_ASPCR</name>
<feature type="active site" description="Proton acceptor" evidence="3">
    <location>
        <position position="145"/>
    </location>
</feature>
<evidence type="ECO:0000256" key="5">
    <source>
        <dbReference type="RuleBase" id="RU003833"/>
    </source>
</evidence>
<evidence type="ECO:0000313" key="8">
    <source>
        <dbReference type="EMBL" id="ODM17860.1"/>
    </source>
</evidence>
<dbReference type="GO" id="GO:0005524">
    <property type="term" value="F:ATP binding"/>
    <property type="evidence" value="ECO:0007669"/>
    <property type="project" value="UniProtKB-KW"/>
</dbReference>
<reference evidence="8 9" key="1">
    <citation type="journal article" date="2016" name="BMC Genomics">
        <title>Comparative genomic and transcriptomic analyses of the Fuzhuan brick tea-fermentation fungus Aspergillus cristatus.</title>
        <authorList>
            <person name="Ge Y."/>
            <person name="Wang Y."/>
            <person name="Liu Y."/>
            <person name="Tan Y."/>
            <person name="Ren X."/>
            <person name="Zhang X."/>
            <person name="Hyde K.D."/>
            <person name="Liu Y."/>
            <person name="Liu Z."/>
        </authorList>
    </citation>
    <scope>NUCLEOTIDE SEQUENCE [LARGE SCALE GENOMIC DNA]</scope>
    <source>
        <strain evidence="8 9">GZAAS20.1005</strain>
    </source>
</reference>
<evidence type="ECO:0000256" key="4">
    <source>
        <dbReference type="PIRSR" id="PIRSR600407-2"/>
    </source>
</evidence>
<evidence type="ECO:0000256" key="2">
    <source>
        <dbReference type="ARBA" id="ARBA00022801"/>
    </source>
</evidence>
<dbReference type="Gene3D" id="3.30.420.40">
    <property type="match status" value="1"/>
</dbReference>
<keyword evidence="4" id="KW-0547">Nucleotide-binding</keyword>
<sequence>MGKWRYGVVLDAGSSGTRVHVYRWLDNAVARKLSSDKDVKSLPEIKTKTEWTKKIQPGVSSFADRPELIGPDHLAELLKHAREIVPDDAVRDTPIFLLATAGMRLLPNMERQLLLDQICSYARANSDFLLPDCDVHIQVIPGVTEGLYGWVATNYLLGSFDEPKGHDHGKGHHTYGFLDMGGASAQIAFAPNMTETEKHANDLTLLRLRNVDGSPQEYRVFVTSWLEFGVREARRRYLEAIQTASGTDGIKEFPDPCLPAGLRTTIDGKPLHPGDEPYLLGTGRFDECLRQTFPLLDKDAPCTDEPCLLHGTHVPAIDFDVNHFIGISEYWHTTHEIFEMGHKDKAYDFNTYQERVKSFCSQDWDSIERGLLQHRWGKKVDQEKASEICFKASWIINVLHNGIGVPRVGLENTTGSGHNGTKEVLSHTKDKGYLDPFQAINKIDSTEVSWTLGKMVLYASSQIPADADEALPVGFGSNLAGVPNDFQYPSVDLLPDPDGLHSEHWHDTLFDGDSPRRVPGFLLFLLIIIMALFFLCGRTRRSRIYHKINNMFRGAPSHPHYPKKRKFFGGKMPFFGRRSPSYERVLEDGAQDFDLGPSESRGNSLDEGRRSFDADSKGLQPPRRASTWGSGNSTPTFKYSNDNSSTGTIGLGITAGTGVSAMDRAGLAVRTEGRDHLSPVALGPTNNGRRSRTGSPARSHHQKSPVMTPLAHD</sequence>
<keyword evidence="2 5" id="KW-0378">Hydrolase</keyword>
<dbReference type="EMBL" id="JXNT01000007">
    <property type="protein sequence ID" value="ODM17860.1"/>
    <property type="molecule type" value="Genomic_DNA"/>
</dbReference>
<evidence type="ECO:0000256" key="1">
    <source>
        <dbReference type="ARBA" id="ARBA00009283"/>
    </source>
</evidence>
<dbReference type="GO" id="GO:0016020">
    <property type="term" value="C:membrane"/>
    <property type="evidence" value="ECO:0007669"/>
    <property type="project" value="TreeGrafter"/>
</dbReference>
<organism evidence="8 9">
    <name type="scientific">Aspergillus cristatus</name>
    <name type="common">Chinese Fuzhuan brick tea-fermentation fungus</name>
    <name type="synonym">Eurotium cristatum</name>
    <dbReference type="NCBI Taxonomy" id="573508"/>
    <lineage>
        <taxon>Eukaryota</taxon>
        <taxon>Fungi</taxon>
        <taxon>Dikarya</taxon>
        <taxon>Ascomycota</taxon>
        <taxon>Pezizomycotina</taxon>
        <taxon>Eurotiomycetes</taxon>
        <taxon>Eurotiomycetidae</taxon>
        <taxon>Eurotiales</taxon>
        <taxon>Aspergillaceae</taxon>
        <taxon>Aspergillus</taxon>
        <taxon>Aspergillus subgen. Aspergillus</taxon>
    </lineage>
</organism>
<feature type="region of interest" description="Disordered" evidence="6">
    <location>
        <begin position="589"/>
        <end position="645"/>
    </location>
</feature>
<keyword evidence="7" id="KW-0812">Transmembrane</keyword>
<evidence type="ECO:0000256" key="6">
    <source>
        <dbReference type="SAM" id="MobiDB-lite"/>
    </source>
</evidence>
<keyword evidence="7" id="KW-0472">Membrane</keyword>
<keyword evidence="9" id="KW-1185">Reference proteome</keyword>
<dbReference type="PANTHER" id="PTHR11782:SF121">
    <property type="entry name" value="NUCLEOSIDE-DIPHOSPHATASE MIG-23"/>
    <property type="match status" value="1"/>
</dbReference>
<dbReference type="GO" id="GO:0046036">
    <property type="term" value="P:CTP metabolic process"/>
    <property type="evidence" value="ECO:0007669"/>
    <property type="project" value="TreeGrafter"/>
</dbReference>